<dbReference type="InterPro" id="IPR035398">
    <property type="entry name" value="Bac_rhamnosid_C"/>
</dbReference>
<organism evidence="6 7">
    <name type="scientific">Adineta steineri</name>
    <dbReference type="NCBI Taxonomy" id="433720"/>
    <lineage>
        <taxon>Eukaryota</taxon>
        <taxon>Metazoa</taxon>
        <taxon>Spiralia</taxon>
        <taxon>Gnathifera</taxon>
        <taxon>Rotifera</taxon>
        <taxon>Eurotatoria</taxon>
        <taxon>Bdelloidea</taxon>
        <taxon>Adinetida</taxon>
        <taxon>Adinetidae</taxon>
        <taxon>Adineta</taxon>
    </lineage>
</organism>
<evidence type="ECO:0000256" key="3">
    <source>
        <dbReference type="ARBA" id="ARBA00022801"/>
    </source>
</evidence>
<dbReference type="GO" id="GO:0005975">
    <property type="term" value="P:carbohydrate metabolic process"/>
    <property type="evidence" value="ECO:0007669"/>
    <property type="project" value="InterPro"/>
</dbReference>
<dbReference type="Proteomes" id="UP000663860">
    <property type="component" value="Unassembled WGS sequence"/>
</dbReference>
<dbReference type="InterPro" id="IPR008928">
    <property type="entry name" value="6-hairpin_glycosidase_sf"/>
</dbReference>
<dbReference type="SUPFAM" id="SSF48208">
    <property type="entry name" value="Six-hairpin glycosidases"/>
    <property type="match status" value="1"/>
</dbReference>
<comment type="catalytic activity">
    <reaction evidence="1">
        <text>Hydrolysis of terminal non-reducing alpha-L-rhamnose residues in alpha-L-rhamnosides.</text>
        <dbReference type="EC" id="3.2.1.40"/>
    </reaction>
</comment>
<feature type="domain" description="Alpha-L-rhamnosidase C-terminal" evidence="5">
    <location>
        <begin position="188"/>
        <end position="246"/>
    </location>
</feature>
<evidence type="ECO:0000259" key="4">
    <source>
        <dbReference type="Pfam" id="PF17389"/>
    </source>
</evidence>
<comment type="caution">
    <text evidence="6">The sequence shown here is derived from an EMBL/GenBank/DDBJ whole genome shotgun (WGS) entry which is preliminary data.</text>
</comment>
<evidence type="ECO:0000256" key="2">
    <source>
        <dbReference type="ARBA" id="ARBA00012652"/>
    </source>
</evidence>
<dbReference type="GO" id="GO:0030596">
    <property type="term" value="F:alpha-L-rhamnosidase activity"/>
    <property type="evidence" value="ECO:0007669"/>
    <property type="project" value="UniProtKB-EC"/>
</dbReference>
<evidence type="ECO:0000313" key="6">
    <source>
        <dbReference type="EMBL" id="CAF1057728.1"/>
    </source>
</evidence>
<dbReference type="EMBL" id="CAJNOE010000217">
    <property type="protein sequence ID" value="CAF1057728.1"/>
    <property type="molecule type" value="Genomic_DNA"/>
</dbReference>
<dbReference type="Gene3D" id="1.50.10.10">
    <property type="match status" value="1"/>
</dbReference>
<evidence type="ECO:0000313" key="7">
    <source>
        <dbReference type="Proteomes" id="UP000663860"/>
    </source>
</evidence>
<protein>
    <recommendedName>
        <fullName evidence="2">alpha-L-rhamnosidase</fullName>
        <ecNumber evidence="2">3.2.1.40</ecNumber>
    </recommendedName>
</protein>
<dbReference type="EC" id="3.2.1.40" evidence="2"/>
<dbReference type="PANTHER" id="PTHR33307">
    <property type="entry name" value="ALPHA-RHAMNOSIDASE (EUROFUNG)"/>
    <property type="match status" value="1"/>
</dbReference>
<evidence type="ECO:0000259" key="5">
    <source>
        <dbReference type="Pfam" id="PF17390"/>
    </source>
</evidence>
<keyword evidence="3" id="KW-0378">Hydrolase</keyword>
<dbReference type="Pfam" id="PF17389">
    <property type="entry name" value="Bac_rhamnosid6H"/>
    <property type="match status" value="1"/>
</dbReference>
<sequence length="313" mass="35772">MISYHFNGLSVDFTAKIIVHLSNNNNENNKYGNIYHLINKNCEIRCEEIIDGMKKCGIEIEGISDNEWKMKIKTIENGELFIENLSGERNGESNEKMNTDVCGLECPSLDKEYIIKWLGHHDLALKLAQSISYPSYGYMFHNDIQNAATTWELWNTLPQGATALLNHHMFNSIGAWFYRYLAGIELNGLQTITIYPRMSYDADLLNYVKAEVVTIKGSIRVEWSRTTVNTVNLSIVIPNNMDAIVTFDSLIKNGQCVKLMCDDETIWMRGEMNDEIKLSRDINGVNDLSENKLQGTMSMRVASGEYTFVAYWK</sequence>
<dbReference type="Pfam" id="PF17390">
    <property type="entry name" value="Bac_rhamnosid_C"/>
    <property type="match status" value="1"/>
</dbReference>
<evidence type="ECO:0000256" key="1">
    <source>
        <dbReference type="ARBA" id="ARBA00001445"/>
    </source>
</evidence>
<reference evidence="6" key="1">
    <citation type="submission" date="2021-02" db="EMBL/GenBank/DDBJ databases">
        <authorList>
            <person name="Nowell W R."/>
        </authorList>
    </citation>
    <scope>NUCLEOTIDE SEQUENCE</scope>
</reference>
<feature type="domain" description="Alpha-L-rhamnosidase six-hairpin glycosidase" evidence="4">
    <location>
        <begin position="119"/>
        <end position="180"/>
    </location>
</feature>
<name>A0A814KZA6_9BILA</name>
<dbReference type="Gene3D" id="2.60.420.10">
    <property type="entry name" value="Maltose phosphorylase, domain 3"/>
    <property type="match status" value="1"/>
</dbReference>
<dbReference type="InterPro" id="IPR012341">
    <property type="entry name" value="6hp_glycosidase-like_sf"/>
</dbReference>
<accession>A0A814KZA6</accession>
<gene>
    <name evidence="6" type="ORF">IZO911_LOCUS20698</name>
</gene>
<dbReference type="PANTHER" id="PTHR33307:SF6">
    <property type="entry name" value="ALPHA-RHAMNOSIDASE (EUROFUNG)-RELATED"/>
    <property type="match status" value="1"/>
</dbReference>
<dbReference type="InterPro" id="IPR035396">
    <property type="entry name" value="Bac_rhamnosid6H"/>
</dbReference>
<proteinExistence type="predicted"/>
<dbReference type="AlphaFoldDB" id="A0A814KZA6"/>
<dbReference type="InterPro" id="IPR016007">
    <property type="entry name" value="Alpha_rhamnosid"/>
</dbReference>